<name>A0A2N3KJQ2_9PROT</name>
<gene>
    <name evidence="1" type="ORF">COO20_20250</name>
</gene>
<dbReference type="RefSeq" id="WP_101269887.1">
    <property type="nucleotide sequence ID" value="NZ_NWTK01000015.1"/>
</dbReference>
<dbReference type="Proteomes" id="UP000233597">
    <property type="component" value="Unassembled WGS sequence"/>
</dbReference>
<evidence type="ECO:0000313" key="1">
    <source>
        <dbReference type="EMBL" id="PKR50771.1"/>
    </source>
</evidence>
<comment type="caution">
    <text evidence="1">The sequence shown here is derived from an EMBL/GenBank/DDBJ whole genome shotgun (WGS) entry which is preliminary data.</text>
</comment>
<dbReference type="AlphaFoldDB" id="A0A2N3KJQ2"/>
<protein>
    <submittedName>
        <fullName evidence="1">Uncharacterized protein</fullName>
    </submittedName>
</protein>
<dbReference type="EMBL" id="NWTK01000015">
    <property type="protein sequence ID" value="PKR50771.1"/>
    <property type="molecule type" value="Genomic_DNA"/>
</dbReference>
<dbReference type="OrthoDB" id="7364534at2"/>
<organism evidence="1 2">
    <name type="scientific">Thalassospira marina</name>
    <dbReference type="NCBI Taxonomy" id="2048283"/>
    <lineage>
        <taxon>Bacteria</taxon>
        <taxon>Pseudomonadati</taxon>
        <taxon>Pseudomonadota</taxon>
        <taxon>Alphaproteobacteria</taxon>
        <taxon>Rhodospirillales</taxon>
        <taxon>Thalassospiraceae</taxon>
        <taxon>Thalassospira</taxon>
    </lineage>
</organism>
<reference evidence="1 2" key="1">
    <citation type="submission" date="2017-09" db="EMBL/GenBank/DDBJ databases">
        <title>Biodiversity and function of Thalassospira species in the particle-attached aromatic-hydrocarbon-degrading consortia from the surface seawater of the South China Sea.</title>
        <authorList>
            <person name="Dong C."/>
            <person name="Liu R."/>
            <person name="Shao Z."/>
        </authorList>
    </citation>
    <scope>NUCLEOTIDE SEQUENCE [LARGE SCALE GENOMIC DNA]</scope>
    <source>
        <strain evidence="1 2">CSC1P2</strain>
    </source>
</reference>
<sequence>MSDWQTRSDLMVDLQNRIKVLIPNGNVVIGRLMEISADSLPAISIYAPTDDMSPMGASWQFSANISLSFEVLQSAYEGWCQATESLTVQIITGLCASAEWRGLWQAPPSFATKQTVRGDPGQSMAGEITTISGELRRKRVSRLVAGPLEGIDLTLERENESPD</sequence>
<proteinExistence type="predicted"/>
<evidence type="ECO:0000313" key="2">
    <source>
        <dbReference type="Proteomes" id="UP000233597"/>
    </source>
</evidence>
<accession>A0A2N3KJQ2</accession>